<protein>
    <submittedName>
        <fullName evidence="2">Uncharacterized protein</fullName>
    </submittedName>
</protein>
<dbReference type="KEGG" id="lgi:LOTGIDRAFT_164546"/>
<dbReference type="GeneID" id="20239765"/>
<name>V4BLZ4_LOTGI</name>
<evidence type="ECO:0000256" key="1">
    <source>
        <dbReference type="SAM" id="MobiDB-lite"/>
    </source>
</evidence>
<accession>V4BLZ4</accession>
<dbReference type="EMBL" id="KB202518">
    <property type="protein sequence ID" value="ESO89859.1"/>
    <property type="molecule type" value="Genomic_DNA"/>
</dbReference>
<dbReference type="RefSeq" id="XP_009059334.1">
    <property type="nucleotide sequence ID" value="XM_009061086.1"/>
</dbReference>
<dbReference type="CTD" id="20239765"/>
<dbReference type="AlphaFoldDB" id="V4BLZ4"/>
<reference evidence="2 3" key="1">
    <citation type="journal article" date="2013" name="Nature">
        <title>Insights into bilaterian evolution from three spiralian genomes.</title>
        <authorList>
            <person name="Simakov O."/>
            <person name="Marletaz F."/>
            <person name="Cho S.J."/>
            <person name="Edsinger-Gonzales E."/>
            <person name="Havlak P."/>
            <person name="Hellsten U."/>
            <person name="Kuo D.H."/>
            <person name="Larsson T."/>
            <person name="Lv J."/>
            <person name="Arendt D."/>
            <person name="Savage R."/>
            <person name="Osoegawa K."/>
            <person name="de Jong P."/>
            <person name="Grimwood J."/>
            <person name="Chapman J.A."/>
            <person name="Shapiro H."/>
            <person name="Aerts A."/>
            <person name="Otillar R.P."/>
            <person name="Terry A.Y."/>
            <person name="Boore J.L."/>
            <person name="Grigoriev I.V."/>
            <person name="Lindberg D.R."/>
            <person name="Seaver E.C."/>
            <person name="Weisblat D.A."/>
            <person name="Putnam N.H."/>
            <person name="Rokhsar D.S."/>
        </authorList>
    </citation>
    <scope>NUCLEOTIDE SEQUENCE [LARGE SCALE GENOMIC DNA]</scope>
</reference>
<feature type="compositionally biased region" description="Polar residues" evidence="1">
    <location>
        <begin position="326"/>
        <end position="356"/>
    </location>
</feature>
<gene>
    <name evidence="2" type="ORF">LOTGIDRAFT_164546</name>
</gene>
<organism evidence="2 3">
    <name type="scientific">Lottia gigantea</name>
    <name type="common">Giant owl limpet</name>
    <dbReference type="NCBI Taxonomy" id="225164"/>
    <lineage>
        <taxon>Eukaryota</taxon>
        <taxon>Metazoa</taxon>
        <taxon>Spiralia</taxon>
        <taxon>Lophotrochozoa</taxon>
        <taxon>Mollusca</taxon>
        <taxon>Gastropoda</taxon>
        <taxon>Patellogastropoda</taxon>
        <taxon>Lottioidea</taxon>
        <taxon>Lottiidae</taxon>
        <taxon>Lottia</taxon>
    </lineage>
</organism>
<feature type="compositionally biased region" description="Polar residues" evidence="1">
    <location>
        <begin position="22"/>
        <end position="53"/>
    </location>
</feature>
<dbReference type="OMA" id="ENSAPCM"/>
<dbReference type="OrthoDB" id="6085764at2759"/>
<sequence length="407" mass="45110">MFQDPSESYFVPNDVLAPQQYGIHSTPNSQCTESETSFDSGYLSPANSQSTPGQSGGRAFRGFQTLQNDKYMVPTIPGYQQSPAPKLYQSTVFDDDWDKKFIENFEANLFGIDPAEDFSSEDINLFSELLTSPLKSGLSPVRLYDTKNSPGKYSRSPMKLFFSPPKSLSSRKNILGVGSSGLSDFNSPCNTINKNEHITLTGLSDPNLNLISTSGFQETPKQSCILDQSLLSHNYAKPSKSCHVSGPKSHQTYQKTKGIQQAAPTVKSEPITEIENCTSPELLPSKQKLQYVRAKFKQTLQKAVENAHNAAVNEEKYPQLTKRLSNSNSMSTTLKENLPTTVNSQDTCTTSSQQLAEGSKKGESFKQRFRELAPAPSSKRTFACIVNNQYEVQQQSDCQIVIKKRKS</sequence>
<keyword evidence="3" id="KW-1185">Reference proteome</keyword>
<evidence type="ECO:0000313" key="2">
    <source>
        <dbReference type="EMBL" id="ESO89859.1"/>
    </source>
</evidence>
<feature type="region of interest" description="Disordered" evidence="1">
    <location>
        <begin position="20"/>
        <end position="58"/>
    </location>
</feature>
<evidence type="ECO:0000313" key="3">
    <source>
        <dbReference type="Proteomes" id="UP000030746"/>
    </source>
</evidence>
<proteinExistence type="predicted"/>
<feature type="region of interest" description="Disordered" evidence="1">
    <location>
        <begin position="326"/>
        <end position="364"/>
    </location>
</feature>
<dbReference type="HOGENOM" id="CLU_676683_0_0_1"/>
<dbReference type="Proteomes" id="UP000030746">
    <property type="component" value="Unassembled WGS sequence"/>
</dbReference>